<dbReference type="PANTHER" id="PTHR48100:SF59">
    <property type="entry name" value="ADENOSYLCOBALAMIN_ALPHA-RIBAZOLE PHOSPHATASE"/>
    <property type="match status" value="1"/>
</dbReference>
<keyword evidence="3" id="KW-1185">Reference proteome</keyword>
<dbReference type="InterPro" id="IPR017578">
    <property type="entry name" value="Ribazole_CobC"/>
</dbReference>
<dbReference type="SUPFAM" id="SSF53254">
    <property type="entry name" value="Phosphoglycerate mutase-like"/>
    <property type="match status" value="1"/>
</dbReference>
<dbReference type="PANTHER" id="PTHR48100">
    <property type="entry name" value="BROAD-SPECIFICITY PHOSPHATASE YOR283W-RELATED"/>
    <property type="match status" value="1"/>
</dbReference>
<dbReference type="InterPro" id="IPR029033">
    <property type="entry name" value="His_PPase_superfam"/>
</dbReference>
<dbReference type="EC" id="3.1.3.73" evidence="1"/>
<protein>
    <recommendedName>
        <fullName evidence="1">Alpha-ribazole phosphatase</fullName>
        <ecNumber evidence="1">3.1.3.73</ecNumber>
    </recommendedName>
</protein>
<sequence>MDVFLIRHTSVNVEKGLCYGHADIDVAPTFDLEVEQIKNQLPNNIEQVFSSPLLRCTKLADALNFKSYQLDHRLKEMNFGGWEGKLWDEINPDELNPWMADFINVRTPNGENLKDLHNRVGEFIAELRGSNHKNIAILTHAGVIRSFYSHVLDIPLNNIFKISVNYGDVLKIKLGESSDYDHI</sequence>
<dbReference type="CDD" id="cd07067">
    <property type="entry name" value="HP_PGM_like"/>
    <property type="match status" value="1"/>
</dbReference>
<proteinExistence type="predicted"/>
<dbReference type="InterPro" id="IPR050275">
    <property type="entry name" value="PGM_Phosphatase"/>
</dbReference>
<dbReference type="RefSeq" id="WP_330146338.1">
    <property type="nucleotide sequence ID" value="NZ_JAZDQU010000002.1"/>
</dbReference>
<evidence type="ECO:0000313" key="3">
    <source>
        <dbReference type="Proteomes" id="UP001337681"/>
    </source>
</evidence>
<comment type="caution">
    <text evidence="2">The sequence shown here is derived from an EMBL/GenBank/DDBJ whole genome shotgun (WGS) entry which is preliminary data.</text>
</comment>
<dbReference type="EMBL" id="JAZDQU010000002">
    <property type="protein sequence ID" value="MEE1885440.1"/>
    <property type="molecule type" value="Genomic_DNA"/>
</dbReference>
<dbReference type="NCBIfam" id="TIGR03162">
    <property type="entry name" value="ribazole_cobC"/>
    <property type="match status" value="1"/>
</dbReference>
<accession>A0ABU7H291</accession>
<name>A0ABU7H291_9SPHI</name>
<dbReference type="Gene3D" id="3.40.50.1240">
    <property type="entry name" value="Phosphoglycerate mutase-like"/>
    <property type="match status" value="1"/>
</dbReference>
<reference evidence="2 3" key="1">
    <citation type="submission" date="2024-01" db="EMBL/GenBank/DDBJ databases">
        <title>Pedobacter sp. nov., isolated from oil-contaminated soil.</title>
        <authorList>
            <person name="Le N.T.T."/>
        </authorList>
    </citation>
    <scope>NUCLEOTIDE SEQUENCE [LARGE SCALE GENOMIC DNA]</scope>
    <source>
        <strain evidence="2 3">VNH31</strain>
    </source>
</reference>
<evidence type="ECO:0000256" key="1">
    <source>
        <dbReference type="NCBIfam" id="TIGR03162"/>
    </source>
</evidence>
<dbReference type="SMART" id="SM00855">
    <property type="entry name" value="PGAM"/>
    <property type="match status" value="1"/>
</dbReference>
<gene>
    <name evidence="2" type="primary">cobC</name>
    <name evidence="2" type="ORF">VRU49_08435</name>
</gene>
<dbReference type="InterPro" id="IPR013078">
    <property type="entry name" value="His_Pase_superF_clade-1"/>
</dbReference>
<organism evidence="2 3">
    <name type="scientific">Pedobacter flavus</name>
    <dbReference type="NCBI Taxonomy" id="3113906"/>
    <lineage>
        <taxon>Bacteria</taxon>
        <taxon>Pseudomonadati</taxon>
        <taxon>Bacteroidota</taxon>
        <taxon>Sphingobacteriia</taxon>
        <taxon>Sphingobacteriales</taxon>
        <taxon>Sphingobacteriaceae</taxon>
        <taxon>Pedobacter</taxon>
    </lineage>
</organism>
<dbReference type="Proteomes" id="UP001337681">
    <property type="component" value="Unassembled WGS sequence"/>
</dbReference>
<dbReference type="Pfam" id="PF00300">
    <property type="entry name" value="His_Phos_1"/>
    <property type="match status" value="1"/>
</dbReference>
<evidence type="ECO:0000313" key="2">
    <source>
        <dbReference type="EMBL" id="MEE1885440.1"/>
    </source>
</evidence>